<keyword evidence="1" id="KW-1133">Transmembrane helix</keyword>
<protein>
    <submittedName>
        <fullName evidence="2">Uncharacterized protein</fullName>
    </submittedName>
</protein>
<dbReference type="AlphaFoldDB" id="A0A1G1ZFR4"/>
<dbReference type="STRING" id="1798405.A3E64_01695"/>
<reference evidence="2 3" key="1">
    <citation type="journal article" date="2016" name="Nat. Commun.">
        <title>Thousands of microbial genomes shed light on interconnected biogeochemical processes in an aquifer system.</title>
        <authorList>
            <person name="Anantharaman K."/>
            <person name="Brown C.T."/>
            <person name="Hug L.A."/>
            <person name="Sharon I."/>
            <person name="Castelle C.J."/>
            <person name="Probst A.J."/>
            <person name="Thomas B.C."/>
            <person name="Singh A."/>
            <person name="Wilkins M.J."/>
            <person name="Karaoz U."/>
            <person name="Brodie E.L."/>
            <person name="Williams K.H."/>
            <person name="Hubbard S.S."/>
            <person name="Banfield J.F."/>
        </authorList>
    </citation>
    <scope>NUCLEOTIDE SEQUENCE [LARGE SCALE GENOMIC DNA]</scope>
</reference>
<dbReference type="EMBL" id="MHJH01000039">
    <property type="protein sequence ID" value="OGY63403.1"/>
    <property type="molecule type" value="Genomic_DNA"/>
</dbReference>
<evidence type="ECO:0000313" key="3">
    <source>
        <dbReference type="Proteomes" id="UP000177174"/>
    </source>
</evidence>
<sequence length="127" mass="13681">MNQQPKISLPEAFLLTAYIALTDVVGIVLVLFALDDFFIIDAMTFPVTQIYFRMKGVSKAGLDLTMNLAEVIPYVGALPLRTIGVIMVIWADHHPAGVVAQVTQKAAQVTSIKNPKGALVAKTSAVK</sequence>
<keyword evidence="1" id="KW-0812">Transmembrane</keyword>
<feature type="transmembrane region" description="Helical" evidence="1">
    <location>
        <begin position="12"/>
        <end position="34"/>
    </location>
</feature>
<evidence type="ECO:0000313" key="2">
    <source>
        <dbReference type="EMBL" id="OGY63403.1"/>
    </source>
</evidence>
<proteinExistence type="predicted"/>
<dbReference type="Proteomes" id="UP000177174">
    <property type="component" value="Unassembled WGS sequence"/>
</dbReference>
<keyword evidence="1" id="KW-0472">Membrane</keyword>
<organism evidence="2 3">
    <name type="scientific">Candidatus Harrisonbacteria bacterium RIFCSPHIGHO2_12_FULL_48_16</name>
    <dbReference type="NCBI Taxonomy" id="1798405"/>
    <lineage>
        <taxon>Bacteria</taxon>
        <taxon>Candidatus Harrisoniibacteriota</taxon>
    </lineage>
</organism>
<comment type="caution">
    <text evidence="2">The sequence shown here is derived from an EMBL/GenBank/DDBJ whole genome shotgun (WGS) entry which is preliminary data.</text>
</comment>
<accession>A0A1G1ZFR4</accession>
<name>A0A1G1ZFR4_9BACT</name>
<gene>
    <name evidence="2" type="ORF">A3E64_01695</name>
</gene>
<evidence type="ECO:0000256" key="1">
    <source>
        <dbReference type="SAM" id="Phobius"/>
    </source>
</evidence>